<sequence length="188" mass="22588">MDDSILFNKIQDGDMTAFYQVYMSYWPLLYSHAVRMLRDEEEAKDIVQDLFIYAWENRSKIHFEKIKPFLYVSLRNRVINQSLRNKVEQKYLKRTFPVHNFDEYLHVEEDILYKELEAEIEKGIEALPPKMQAIFRMSRVENLSHKEIAEQLKVTTDNVKKTINRALKIIRSGMTKIIFTFFLFFMST</sequence>
<dbReference type="InterPro" id="IPR014327">
    <property type="entry name" value="RNA_pol_sigma70_bacteroid"/>
</dbReference>
<comment type="similarity">
    <text evidence="1">Belongs to the sigma-70 factor family. ECF subfamily.</text>
</comment>
<dbReference type="PANTHER" id="PTHR43133">
    <property type="entry name" value="RNA POLYMERASE ECF-TYPE SIGMA FACTO"/>
    <property type="match status" value="1"/>
</dbReference>
<evidence type="ECO:0000256" key="3">
    <source>
        <dbReference type="ARBA" id="ARBA00023082"/>
    </source>
</evidence>
<keyword evidence="5" id="KW-0472">Membrane</keyword>
<feature type="domain" description="RNA polymerase sigma-70 region 2" evidence="6">
    <location>
        <begin position="22"/>
        <end position="84"/>
    </location>
</feature>
<dbReference type="Pfam" id="PF08281">
    <property type="entry name" value="Sigma70_r4_2"/>
    <property type="match status" value="1"/>
</dbReference>
<dbReference type="GO" id="GO:0006352">
    <property type="term" value="P:DNA-templated transcription initiation"/>
    <property type="evidence" value="ECO:0007669"/>
    <property type="project" value="InterPro"/>
</dbReference>
<dbReference type="GO" id="GO:0003677">
    <property type="term" value="F:DNA binding"/>
    <property type="evidence" value="ECO:0007669"/>
    <property type="project" value="InterPro"/>
</dbReference>
<dbReference type="NCBIfam" id="TIGR02937">
    <property type="entry name" value="sigma70-ECF"/>
    <property type="match status" value="1"/>
</dbReference>
<evidence type="ECO:0000313" key="8">
    <source>
        <dbReference type="EMBL" id="TDQ79364.1"/>
    </source>
</evidence>
<dbReference type="InterPro" id="IPR013325">
    <property type="entry name" value="RNA_pol_sigma_r2"/>
</dbReference>
<dbReference type="NCBIfam" id="TIGR02985">
    <property type="entry name" value="Sig70_bacteroi1"/>
    <property type="match status" value="1"/>
</dbReference>
<evidence type="ECO:0000259" key="7">
    <source>
        <dbReference type="Pfam" id="PF08281"/>
    </source>
</evidence>
<evidence type="ECO:0000259" key="6">
    <source>
        <dbReference type="Pfam" id="PF04542"/>
    </source>
</evidence>
<comment type="caution">
    <text evidence="8">The sequence shown here is derived from an EMBL/GenBank/DDBJ whole genome shotgun (WGS) entry which is preliminary data.</text>
</comment>
<feature type="transmembrane region" description="Helical" evidence="5">
    <location>
        <begin position="169"/>
        <end position="187"/>
    </location>
</feature>
<dbReference type="InterPro" id="IPR013249">
    <property type="entry name" value="RNA_pol_sigma70_r4_t2"/>
</dbReference>
<keyword evidence="9" id="KW-1185">Reference proteome</keyword>
<dbReference type="InterPro" id="IPR007627">
    <property type="entry name" value="RNA_pol_sigma70_r2"/>
</dbReference>
<dbReference type="SUPFAM" id="SSF88659">
    <property type="entry name" value="Sigma3 and sigma4 domains of RNA polymerase sigma factors"/>
    <property type="match status" value="1"/>
</dbReference>
<reference evidence="8 9" key="1">
    <citation type="submission" date="2019-03" db="EMBL/GenBank/DDBJ databases">
        <title>Genomic Encyclopedia of Archaeal and Bacterial Type Strains, Phase II (KMG-II): from individual species to whole genera.</title>
        <authorList>
            <person name="Goeker M."/>
        </authorList>
    </citation>
    <scope>NUCLEOTIDE SEQUENCE [LARGE SCALE GENOMIC DNA]</scope>
    <source>
        <strain evidence="8 9">DSM 28353</strain>
    </source>
</reference>
<dbReference type="InterPro" id="IPR036388">
    <property type="entry name" value="WH-like_DNA-bd_sf"/>
</dbReference>
<dbReference type="Proteomes" id="UP000295292">
    <property type="component" value="Unassembled WGS sequence"/>
</dbReference>
<keyword evidence="4" id="KW-0804">Transcription</keyword>
<accession>A0A4R6WGW9</accession>
<keyword evidence="3" id="KW-0731">Sigma factor</keyword>
<dbReference type="GO" id="GO:0016987">
    <property type="term" value="F:sigma factor activity"/>
    <property type="evidence" value="ECO:0007669"/>
    <property type="project" value="UniProtKB-KW"/>
</dbReference>
<dbReference type="InterPro" id="IPR039425">
    <property type="entry name" value="RNA_pol_sigma-70-like"/>
</dbReference>
<evidence type="ECO:0000256" key="2">
    <source>
        <dbReference type="ARBA" id="ARBA00023015"/>
    </source>
</evidence>
<keyword evidence="5" id="KW-1133">Transmembrane helix</keyword>
<dbReference type="Gene3D" id="1.10.10.10">
    <property type="entry name" value="Winged helix-like DNA-binding domain superfamily/Winged helix DNA-binding domain"/>
    <property type="match status" value="1"/>
</dbReference>
<dbReference type="CDD" id="cd06171">
    <property type="entry name" value="Sigma70_r4"/>
    <property type="match status" value="1"/>
</dbReference>
<dbReference type="PANTHER" id="PTHR43133:SF46">
    <property type="entry name" value="RNA POLYMERASE SIGMA-70 FACTOR ECF SUBFAMILY"/>
    <property type="match status" value="1"/>
</dbReference>
<dbReference type="InterPro" id="IPR013324">
    <property type="entry name" value="RNA_pol_sigma_r3/r4-like"/>
</dbReference>
<dbReference type="RefSeq" id="WP_133583164.1">
    <property type="nucleotide sequence ID" value="NZ_SNYV01000011.1"/>
</dbReference>
<proteinExistence type="inferred from homology"/>
<dbReference type="EMBL" id="SNYV01000011">
    <property type="protein sequence ID" value="TDQ79364.1"/>
    <property type="molecule type" value="Genomic_DNA"/>
</dbReference>
<keyword evidence="2" id="KW-0805">Transcription regulation</keyword>
<dbReference type="InterPro" id="IPR014284">
    <property type="entry name" value="RNA_pol_sigma-70_dom"/>
</dbReference>
<evidence type="ECO:0000313" key="9">
    <source>
        <dbReference type="Proteomes" id="UP000295292"/>
    </source>
</evidence>
<gene>
    <name evidence="8" type="ORF">CLV99_0801</name>
</gene>
<dbReference type="SUPFAM" id="SSF88946">
    <property type="entry name" value="Sigma2 domain of RNA polymerase sigma factors"/>
    <property type="match status" value="1"/>
</dbReference>
<keyword evidence="5" id="KW-0812">Transmembrane</keyword>
<dbReference type="Pfam" id="PF04542">
    <property type="entry name" value="Sigma70_r2"/>
    <property type="match status" value="1"/>
</dbReference>
<evidence type="ECO:0000256" key="5">
    <source>
        <dbReference type="SAM" id="Phobius"/>
    </source>
</evidence>
<evidence type="ECO:0000256" key="1">
    <source>
        <dbReference type="ARBA" id="ARBA00010641"/>
    </source>
</evidence>
<dbReference type="Gene3D" id="1.10.1740.10">
    <property type="match status" value="1"/>
</dbReference>
<dbReference type="AlphaFoldDB" id="A0A4R6WGW9"/>
<name>A0A4R6WGW9_9SPHI</name>
<dbReference type="OrthoDB" id="665981at2"/>
<organism evidence="8 9">
    <name type="scientific">Sphingobacterium yanglingense</name>
    <dbReference type="NCBI Taxonomy" id="1437280"/>
    <lineage>
        <taxon>Bacteria</taxon>
        <taxon>Pseudomonadati</taxon>
        <taxon>Bacteroidota</taxon>
        <taxon>Sphingobacteriia</taxon>
        <taxon>Sphingobacteriales</taxon>
        <taxon>Sphingobacteriaceae</taxon>
        <taxon>Sphingobacterium</taxon>
    </lineage>
</organism>
<protein>
    <submittedName>
        <fullName evidence="8">RNA polymerase sigma-70 factor (ECF subfamily)</fullName>
    </submittedName>
</protein>
<evidence type="ECO:0000256" key="4">
    <source>
        <dbReference type="ARBA" id="ARBA00023163"/>
    </source>
</evidence>
<feature type="domain" description="RNA polymerase sigma factor 70 region 4 type 2" evidence="7">
    <location>
        <begin position="119"/>
        <end position="168"/>
    </location>
</feature>